<dbReference type="CDD" id="cd02440">
    <property type="entry name" value="AdoMet_MTases"/>
    <property type="match status" value="1"/>
</dbReference>
<dbReference type="InterPro" id="IPR013216">
    <property type="entry name" value="Methyltransf_11"/>
</dbReference>
<evidence type="ECO:0000256" key="3">
    <source>
        <dbReference type="ARBA" id="ARBA00022691"/>
    </source>
</evidence>
<dbReference type="GO" id="GO:0010420">
    <property type="term" value="F:polyprenyldihydroxybenzoate methyltransferase activity"/>
    <property type="evidence" value="ECO:0007669"/>
    <property type="project" value="TreeGrafter"/>
</dbReference>
<dbReference type="EMBL" id="CP051217">
    <property type="protein sequence ID" value="QJB68616.1"/>
    <property type="molecule type" value="Genomic_DNA"/>
</dbReference>
<dbReference type="Proteomes" id="UP000501600">
    <property type="component" value="Chromosome"/>
</dbReference>
<dbReference type="GO" id="GO:0032259">
    <property type="term" value="P:methylation"/>
    <property type="evidence" value="ECO:0007669"/>
    <property type="project" value="UniProtKB-KW"/>
</dbReference>
<dbReference type="AlphaFoldDB" id="A0A6H2DLT2"/>
<evidence type="ECO:0000256" key="2">
    <source>
        <dbReference type="ARBA" id="ARBA00022679"/>
    </source>
</evidence>
<dbReference type="PANTHER" id="PTHR43464:SF19">
    <property type="entry name" value="UBIQUINONE BIOSYNTHESIS O-METHYLTRANSFERASE, MITOCHONDRIAL"/>
    <property type="match status" value="1"/>
</dbReference>
<evidence type="ECO:0000259" key="4">
    <source>
        <dbReference type="Pfam" id="PF08241"/>
    </source>
</evidence>
<proteinExistence type="predicted"/>
<keyword evidence="3" id="KW-0949">S-adenosyl-L-methionine</keyword>
<dbReference type="SUPFAM" id="SSF53335">
    <property type="entry name" value="S-adenosyl-L-methionine-dependent methyltransferases"/>
    <property type="match status" value="1"/>
</dbReference>
<evidence type="ECO:0000313" key="5">
    <source>
        <dbReference type="EMBL" id="QJB68616.1"/>
    </source>
</evidence>
<keyword evidence="6" id="KW-1185">Reference proteome</keyword>
<accession>A0A6H2DLT2</accession>
<name>A0A6H2DLT2_9SPHN</name>
<feature type="domain" description="Methyltransferase type 11" evidence="4">
    <location>
        <begin position="52"/>
        <end position="142"/>
    </location>
</feature>
<sequence length="245" mass="27844">MERLNVADDLNGWVSSADAWIASIGEDGDWTRRTFLDAAMLGRAKVHEGRFLDIGCGEGRFARKLQEFGFKGVGIDPVDQFIKEAQKRDPDGDYRIGIGEKLTFEDASFDLTISYLSLIDIEDFRAAIKEMTRVTKPGGSILVANLTGHFTAGKWERGEHGDGQKFVIDNYHEERANREVWSGIDVINWHRPMSAYLEAFLTNGLILRHFFEPTPPDQNDPKSDRYTRVPGFVVMEWEKPKEMKA</sequence>
<dbReference type="RefSeq" id="WP_168818458.1">
    <property type="nucleotide sequence ID" value="NZ_CP051217.1"/>
</dbReference>
<evidence type="ECO:0000256" key="1">
    <source>
        <dbReference type="ARBA" id="ARBA00022603"/>
    </source>
</evidence>
<keyword evidence="1 5" id="KW-0489">Methyltransferase</keyword>
<dbReference type="Pfam" id="PF08241">
    <property type="entry name" value="Methyltransf_11"/>
    <property type="match status" value="1"/>
</dbReference>
<dbReference type="InterPro" id="IPR029063">
    <property type="entry name" value="SAM-dependent_MTases_sf"/>
</dbReference>
<evidence type="ECO:0000313" key="6">
    <source>
        <dbReference type="Proteomes" id="UP000501600"/>
    </source>
</evidence>
<protein>
    <submittedName>
        <fullName evidence="5">Class I SAM-dependent methyltransferase</fullName>
    </submittedName>
</protein>
<reference evidence="5 6" key="1">
    <citation type="submission" date="2020-04" db="EMBL/GenBank/DDBJ databases">
        <title>Genome sequence for Sphingorhabdus sp. strain M1.</title>
        <authorList>
            <person name="Park S.-J."/>
        </authorList>
    </citation>
    <scope>NUCLEOTIDE SEQUENCE [LARGE SCALE GENOMIC DNA]</scope>
    <source>
        <strain evidence="5 6">JK6</strain>
    </source>
</reference>
<dbReference type="Gene3D" id="3.40.50.150">
    <property type="entry name" value="Vaccinia Virus protein VP39"/>
    <property type="match status" value="1"/>
</dbReference>
<keyword evidence="2 5" id="KW-0808">Transferase</keyword>
<organism evidence="5 6">
    <name type="scientific">Parasphingorhabdus halotolerans</name>
    <dbReference type="NCBI Taxonomy" id="2725558"/>
    <lineage>
        <taxon>Bacteria</taxon>
        <taxon>Pseudomonadati</taxon>
        <taxon>Pseudomonadota</taxon>
        <taxon>Alphaproteobacteria</taxon>
        <taxon>Sphingomonadales</taxon>
        <taxon>Sphingomonadaceae</taxon>
        <taxon>Parasphingorhabdus</taxon>
    </lineage>
</organism>
<dbReference type="KEGG" id="phao:HF685_04380"/>
<dbReference type="PANTHER" id="PTHR43464">
    <property type="entry name" value="METHYLTRANSFERASE"/>
    <property type="match status" value="1"/>
</dbReference>
<gene>
    <name evidence="5" type="ORF">HF685_04380</name>
</gene>